<organism evidence="1 2">
    <name type="scientific">Streptococcus ovuberis</name>
    <dbReference type="NCBI Taxonomy" id="1936207"/>
    <lineage>
        <taxon>Bacteria</taxon>
        <taxon>Bacillati</taxon>
        <taxon>Bacillota</taxon>
        <taxon>Bacilli</taxon>
        <taxon>Lactobacillales</taxon>
        <taxon>Streptococcaceae</taxon>
        <taxon>Streptococcus</taxon>
    </lineage>
</organism>
<name>A0A7X6N140_9STRE</name>
<dbReference type="RefSeq" id="WP_168550120.1">
    <property type="nucleotide sequence ID" value="NZ_JAAXPR010000037.1"/>
</dbReference>
<keyword evidence="2" id="KW-1185">Reference proteome</keyword>
<dbReference type="AlphaFoldDB" id="A0A7X6N140"/>
<proteinExistence type="predicted"/>
<gene>
    <name evidence="1" type="ORF">HF992_11390</name>
</gene>
<accession>A0A7X6N140</accession>
<comment type="caution">
    <text evidence="1">The sequence shown here is derived from an EMBL/GenBank/DDBJ whole genome shotgun (WGS) entry which is preliminary data.</text>
</comment>
<evidence type="ECO:0000313" key="1">
    <source>
        <dbReference type="EMBL" id="NKZ21404.1"/>
    </source>
</evidence>
<dbReference type="Proteomes" id="UP000522720">
    <property type="component" value="Unassembled WGS sequence"/>
</dbReference>
<evidence type="ECO:0008006" key="3">
    <source>
        <dbReference type="Google" id="ProtNLM"/>
    </source>
</evidence>
<reference evidence="1 2" key="1">
    <citation type="submission" date="2020-04" db="EMBL/GenBank/DDBJ databases">
        <title>MicrobeNet Type strains.</title>
        <authorList>
            <person name="Nicholson A.C."/>
        </authorList>
    </citation>
    <scope>NUCLEOTIDE SEQUENCE [LARGE SCALE GENOMIC DNA]</scope>
    <source>
        <strain evidence="1 2">CCUG 69612</strain>
    </source>
</reference>
<protein>
    <recommendedName>
        <fullName evidence="3">N-acetyltransferase domain-containing protein</fullName>
    </recommendedName>
</protein>
<dbReference type="EMBL" id="JAAXPR010000037">
    <property type="protein sequence ID" value="NKZ21404.1"/>
    <property type="molecule type" value="Genomic_DNA"/>
</dbReference>
<sequence length="190" mass="22217">MPPISLSDRFSAPIAELFDQMIPAFQKGYADYVYQTDNPNVQKRRIKNLEKNFQKLLNKPSYYAYPLIPEEARELLKRWQIAEPLPKVHEEVSFHLQILRNGALLGLCQVDIQGKDLLLHPHLAPEWMDQEIRQIFYQTLEDYLRNQYPGQTLRLILPSADSVDLDFFQSMGYESDHRTTSDAVHLIKCI</sequence>
<evidence type="ECO:0000313" key="2">
    <source>
        <dbReference type="Proteomes" id="UP000522720"/>
    </source>
</evidence>